<organism evidence="1 2">
    <name type="scientific">Cereibacter azotoformans</name>
    <dbReference type="NCBI Taxonomy" id="43057"/>
    <lineage>
        <taxon>Bacteria</taxon>
        <taxon>Pseudomonadati</taxon>
        <taxon>Pseudomonadota</taxon>
        <taxon>Alphaproteobacteria</taxon>
        <taxon>Rhodobacterales</taxon>
        <taxon>Paracoccaceae</taxon>
        <taxon>Cereibacter</taxon>
    </lineage>
</organism>
<dbReference type="Gene3D" id="3.40.630.40">
    <property type="entry name" value="Zn-dependent exopeptidases"/>
    <property type="match status" value="1"/>
</dbReference>
<keyword evidence="2" id="KW-1185">Reference proteome</keyword>
<proteinExistence type="predicted"/>
<evidence type="ECO:0000313" key="1">
    <source>
        <dbReference type="EMBL" id="PTR18387.1"/>
    </source>
</evidence>
<accession>A0A2T5K7H9</accession>
<reference evidence="1 2" key="1">
    <citation type="submission" date="2018-04" db="EMBL/GenBank/DDBJ databases">
        <title>Genomic Encyclopedia of Type Strains, Phase III (KMG-III): the genomes of soil and plant-associated and newly described type strains.</title>
        <authorList>
            <person name="Whitman W."/>
        </authorList>
    </citation>
    <scope>NUCLEOTIDE SEQUENCE [LARGE SCALE GENOMIC DNA]</scope>
    <source>
        <strain evidence="1 2">KA25</strain>
    </source>
</reference>
<dbReference type="InterPro" id="IPR011227">
    <property type="entry name" value="UCP029730"/>
</dbReference>
<gene>
    <name evidence="1" type="ORF">C8J28_108108</name>
</gene>
<dbReference type="Pfam" id="PF05013">
    <property type="entry name" value="FGase"/>
    <property type="match status" value="1"/>
</dbReference>
<dbReference type="EMBL" id="QAOT01000008">
    <property type="protein sequence ID" value="PTR18387.1"/>
    <property type="molecule type" value="Genomic_DNA"/>
</dbReference>
<keyword evidence="1" id="KW-0378">Hydrolase</keyword>
<dbReference type="OrthoDB" id="9815326at2"/>
<evidence type="ECO:0000313" key="2">
    <source>
        <dbReference type="Proteomes" id="UP000244060"/>
    </source>
</evidence>
<dbReference type="Proteomes" id="UP000244060">
    <property type="component" value="Unassembled WGS sequence"/>
</dbReference>
<name>A0A2T5K7H9_9RHOB</name>
<sequence length="245" mass="27144">MDAFEIVGAERPSRWLVTCDHASNRVPPEVAGGDLGLPPAEMERHIAYDVGAAGVARALAGRLDGPCVLSTFSRLVIDPNRGEKDPTLVMRLYDGTIIPANRHVDAAEVERRLETLHRPYHAALARLAARRADTVIVAIHSFTPRLQGRGPRPWHVGILHSPLNDRFSRALIERLRGEPGLCVGDNQPYLGHLPGDSIDRHALQRDRLNTLIELRHDLIRDEAKQVAWAERLAPILEEVLAACPE</sequence>
<dbReference type="SUPFAM" id="SSF53187">
    <property type="entry name" value="Zn-dependent exopeptidases"/>
    <property type="match status" value="1"/>
</dbReference>
<dbReference type="GO" id="GO:0016787">
    <property type="term" value="F:hydrolase activity"/>
    <property type="evidence" value="ECO:0007669"/>
    <property type="project" value="UniProtKB-KW"/>
</dbReference>
<dbReference type="InterPro" id="IPR007709">
    <property type="entry name" value="N-FG_amidohydro"/>
</dbReference>
<dbReference type="RefSeq" id="WP_108220967.1">
    <property type="nucleotide sequence ID" value="NZ_CP090021.1"/>
</dbReference>
<dbReference type="PIRSF" id="PIRSF029730">
    <property type="entry name" value="UCP029730"/>
    <property type="match status" value="1"/>
</dbReference>
<dbReference type="AlphaFoldDB" id="A0A2T5K7H9"/>
<comment type="caution">
    <text evidence="1">The sequence shown here is derived from an EMBL/GenBank/DDBJ whole genome shotgun (WGS) entry which is preliminary data.</text>
</comment>
<protein>
    <submittedName>
        <fullName evidence="1">Putative N-formylglutamate amidohydrolase</fullName>
    </submittedName>
</protein>